<dbReference type="Proteomes" id="UP000186004">
    <property type="component" value="Unassembled WGS sequence"/>
</dbReference>
<evidence type="ECO:0000313" key="3">
    <source>
        <dbReference type="Proteomes" id="UP000186004"/>
    </source>
</evidence>
<evidence type="ECO:0000256" key="1">
    <source>
        <dbReference type="SAM" id="Phobius"/>
    </source>
</evidence>
<keyword evidence="1" id="KW-1133">Transmembrane helix</keyword>
<feature type="transmembrane region" description="Helical" evidence="1">
    <location>
        <begin position="143"/>
        <end position="166"/>
    </location>
</feature>
<feature type="transmembrane region" description="Helical" evidence="1">
    <location>
        <begin position="7"/>
        <end position="32"/>
    </location>
</feature>
<dbReference type="RefSeq" id="WP_139337905.1">
    <property type="nucleotide sequence ID" value="NZ_FTNF01000003.1"/>
</dbReference>
<evidence type="ECO:0000313" key="2">
    <source>
        <dbReference type="EMBL" id="SIQ63843.1"/>
    </source>
</evidence>
<name>A0A1N6UE37_9ACTN</name>
<reference evidence="2 3" key="1">
    <citation type="submission" date="2017-01" db="EMBL/GenBank/DDBJ databases">
        <authorList>
            <person name="Mah S.A."/>
            <person name="Swanson W.J."/>
            <person name="Moy G.W."/>
            <person name="Vacquier V.D."/>
        </authorList>
    </citation>
    <scope>NUCLEOTIDE SEQUENCE [LARGE SCALE GENOMIC DNA]</scope>
    <source>
        <strain evidence="2 3">DSM 45758</strain>
    </source>
</reference>
<proteinExistence type="predicted"/>
<feature type="transmembrane region" description="Helical" evidence="1">
    <location>
        <begin position="65"/>
        <end position="85"/>
    </location>
</feature>
<dbReference type="EMBL" id="FTNF01000003">
    <property type="protein sequence ID" value="SIQ63843.1"/>
    <property type="molecule type" value="Genomic_DNA"/>
</dbReference>
<keyword evidence="1" id="KW-0812">Transmembrane</keyword>
<keyword evidence="1" id="KW-0472">Membrane</keyword>
<organism evidence="2 3">
    <name type="scientific">Micromonospora avicenniae</name>
    <dbReference type="NCBI Taxonomy" id="1198245"/>
    <lineage>
        <taxon>Bacteria</taxon>
        <taxon>Bacillati</taxon>
        <taxon>Actinomycetota</taxon>
        <taxon>Actinomycetes</taxon>
        <taxon>Micromonosporales</taxon>
        <taxon>Micromonosporaceae</taxon>
        <taxon>Micromonospora</taxon>
    </lineage>
</organism>
<feature type="transmembrane region" description="Helical" evidence="1">
    <location>
        <begin position="92"/>
        <end position="111"/>
    </location>
</feature>
<keyword evidence="3" id="KW-1185">Reference proteome</keyword>
<dbReference type="OrthoDB" id="9844441at2"/>
<protein>
    <submittedName>
        <fullName evidence="2">Uncharacterized protein</fullName>
    </submittedName>
</protein>
<accession>A0A1N6UE37</accession>
<gene>
    <name evidence="2" type="ORF">SAMN05444858_103330</name>
</gene>
<dbReference type="AlphaFoldDB" id="A0A1N6UE37"/>
<sequence length="189" mass="20166">MTSATRWPVLAPAVAVGLLVLGLALNGATMIYDLMHWDVVYYMPPEEAADRNGLADLGLEVVNQLATVVSGLAMAGLLLSMVGLVRGRTWAHATTCIVTTPFALCCGMAFIEGRGSFAGNPDDPSNITPRHTSAPTWVLVGDALGPALLVGTAIIVLILLFVPAIYRRFYPSRQQHDPRGLQRPPFGQA</sequence>